<evidence type="ECO:0000259" key="1">
    <source>
        <dbReference type="Pfam" id="PF03417"/>
    </source>
</evidence>
<organism evidence="2 3">
    <name type="scientific">Moniliophthora roreri (strain MCA 2997)</name>
    <name type="common">Cocoa frosty pod rot fungus</name>
    <name type="synonym">Crinipellis roreri</name>
    <dbReference type="NCBI Taxonomy" id="1381753"/>
    <lineage>
        <taxon>Eukaryota</taxon>
        <taxon>Fungi</taxon>
        <taxon>Dikarya</taxon>
        <taxon>Basidiomycota</taxon>
        <taxon>Agaricomycotina</taxon>
        <taxon>Agaricomycetes</taxon>
        <taxon>Agaricomycetidae</taxon>
        <taxon>Agaricales</taxon>
        <taxon>Marasmiineae</taxon>
        <taxon>Marasmiaceae</taxon>
        <taxon>Moniliophthora</taxon>
    </lineage>
</organism>
<dbReference type="AlphaFoldDB" id="V2YCI3"/>
<name>V2YCI3_MONRO</name>
<dbReference type="PANTHER" id="PTHR34180:SF1">
    <property type="entry name" value="BETA-ALANYL-DOPAMINE_CARCININE HYDROLASE"/>
    <property type="match status" value="1"/>
</dbReference>
<dbReference type="InterPro" id="IPR047801">
    <property type="entry name" value="Peptidase_C45"/>
</dbReference>
<dbReference type="InterPro" id="IPR005079">
    <property type="entry name" value="Peptidase_C45_hydrolase"/>
</dbReference>
<dbReference type="KEGG" id="mrr:Moror_16179"/>
<keyword evidence="3" id="KW-1185">Reference proteome</keyword>
<gene>
    <name evidence="2" type="ORF">Moror_16179</name>
</gene>
<dbReference type="EMBL" id="AWSO01000565">
    <property type="protein sequence ID" value="ESK89404.1"/>
    <property type="molecule type" value="Genomic_DNA"/>
</dbReference>
<sequence>MPSPSFSPRIELSGNPREIGLEHGRKMSSQIRNQIQVYDAMFRRTSSLDWHAVRTISVEYERTIAKLTPDIYTEMKGIAEGAELDILDIVALNARSEIALGLFSDGCTSLGWKLSTEDIILAQNWDWTPRVKDNLAMVSIEQPDRPKIYMITEAGIVGKIGFNSAGLGVCLNAIRAHPTDPCKLPIHIALRVCLESASIQKALDKLESLGGVASAQHILIADSTGPLALELSPLGSTYIPPNTSGFVTHTNHFLSNHRVNEPPWVGVGSHERFSRINELMDEIVNDNPASISGALLRERIFSDTFNAPASICCQENPAKPIETRSCTLFCIVMRLSTNKNGAPSAEVVWGQPASGAEEKDSGIILQMPWEGSSG</sequence>
<dbReference type="Gene3D" id="3.60.60.10">
    <property type="entry name" value="Penicillin V Acylase, Chain A"/>
    <property type="match status" value="1"/>
</dbReference>
<dbReference type="Pfam" id="PF03417">
    <property type="entry name" value="AAT"/>
    <property type="match status" value="1"/>
</dbReference>
<evidence type="ECO:0000313" key="2">
    <source>
        <dbReference type="EMBL" id="ESK89404.1"/>
    </source>
</evidence>
<evidence type="ECO:0000313" key="3">
    <source>
        <dbReference type="Proteomes" id="UP000017559"/>
    </source>
</evidence>
<dbReference type="HOGENOM" id="CLU_037787_1_0_1"/>
<accession>V2YCI3</accession>
<dbReference type="NCBIfam" id="NF040521">
    <property type="entry name" value="C45_proenzyme"/>
    <property type="match status" value="1"/>
</dbReference>
<dbReference type="GO" id="GO:0016746">
    <property type="term" value="F:acyltransferase activity"/>
    <property type="evidence" value="ECO:0007669"/>
    <property type="project" value="UniProtKB-KW"/>
</dbReference>
<dbReference type="OrthoDB" id="189997at2759"/>
<proteinExistence type="predicted"/>
<protein>
    <submittedName>
        <fullName evidence="2">Acyl-CoA:6-aminopenicillanic-acid-acyltransferase</fullName>
    </submittedName>
</protein>
<feature type="domain" description="Peptidase C45 hydrolase" evidence="1">
    <location>
        <begin position="118"/>
        <end position="335"/>
    </location>
</feature>
<dbReference type="Proteomes" id="UP000017559">
    <property type="component" value="Unassembled WGS sequence"/>
</dbReference>
<dbReference type="InterPro" id="IPR047794">
    <property type="entry name" value="C45_proenzyme-like"/>
</dbReference>
<dbReference type="Gene3D" id="1.10.10.2120">
    <property type="match status" value="1"/>
</dbReference>
<reference evidence="2 3" key="1">
    <citation type="journal article" date="2014" name="BMC Genomics">
        <title>Genome and secretome analysis of the hemibiotrophic fungal pathogen, Moniliophthora roreri, which causes frosty pod rot disease of cacao: mechanisms of the biotrophic and necrotrophic phases.</title>
        <authorList>
            <person name="Meinhardt L.W."/>
            <person name="Costa G.G.L."/>
            <person name="Thomazella D.P.T."/>
            <person name="Teixeira P.J.P.L."/>
            <person name="Carazzolle M.F."/>
            <person name="Schuster S.C."/>
            <person name="Carlson J.E."/>
            <person name="Guiltinan M.J."/>
            <person name="Mieczkowski P."/>
            <person name="Farmer A."/>
            <person name="Ramaraj T."/>
            <person name="Crozier J."/>
            <person name="Davis R.E."/>
            <person name="Shao J."/>
            <person name="Melnick R.L."/>
            <person name="Pereira G.A.G."/>
            <person name="Bailey B.A."/>
        </authorList>
    </citation>
    <scope>NUCLEOTIDE SEQUENCE [LARGE SCALE GENOMIC DNA]</scope>
    <source>
        <strain evidence="2 3">MCA 2997</strain>
    </source>
</reference>
<dbReference type="PANTHER" id="PTHR34180">
    <property type="entry name" value="PEPTIDASE C45"/>
    <property type="match status" value="1"/>
</dbReference>
<dbReference type="STRING" id="1381753.V2YCI3"/>
<comment type="caution">
    <text evidence="2">The sequence shown here is derived from an EMBL/GenBank/DDBJ whole genome shotgun (WGS) entry which is preliminary data.</text>
</comment>